<comment type="catalytic activity">
    <reaction evidence="7">
        <text>pseudouridine(1915) in 23S rRNA + S-adenosyl-L-methionine = N(3)-methylpseudouridine(1915) in 23S rRNA + S-adenosyl-L-homocysteine + H(+)</text>
        <dbReference type="Rhea" id="RHEA:42752"/>
        <dbReference type="Rhea" id="RHEA-COMP:10221"/>
        <dbReference type="Rhea" id="RHEA-COMP:10222"/>
        <dbReference type="ChEBI" id="CHEBI:15378"/>
        <dbReference type="ChEBI" id="CHEBI:57856"/>
        <dbReference type="ChEBI" id="CHEBI:59789"/>
        <dbReference type="ChEBI" id="CHEBI:65314"/>
        <dbReference type="ChEBI" id="CHEBI:74486"/>
        <dbReference type="EC" id="2.1.1.177"/>
    </reaction>
</comment>
<dbReference type="EC" id="2.1.1.177" evidence="7"/>
<evidence type="ECO:0000256" key="7">
    <source>
        <dbReference type="HAMAP-Rule" id="MF_00658"/>
    </source>
</evidence>
<comment type="function">
    <text evidence="7">Specifically methylates the pseudouridine at position 1915 (m3Psi1915) in 23S rRNA.</text>
</comment>
<keyword evidence="5 7" id="KW-0949">S-adenosyl-L-methionine</keyword>
<evidence type="ECO:0000256" key="1">
    <source>
        <dbReference type="ARBA" id="ARBA00022490"/>
    </source>
</evidence>
<organism evidence="8 9">
    <name type="scientific">Fusibacter paucivorans</name>
    <dbReference type="NCBI Taxonomy" id="76009"/>
    <lineage>
        <taxon>Bacteria</taxon>
        <taxon>Bacillati</taxon>
        <taxon>Bacillota</taxon>
        <taxon>Clostridia</taxon>
        <taxon>Eubacteriales</taxon>
        <taxon>Eubacteriales Family XII. Incertae Sedis</taxon>
        <taxon>Fusibacter</taxon>
    </lineage>
</organism>
<dbReference type="EMBL" id="JAHBCL010000017">
    <property type="protein sequence ID" value="MBS7527220.1"/>
    <property type="molecule type" value="Genomic_DNA"/>
</dbReference>
<dbReference type="InterPro" id="IPR029028">
    <property type="entry name" value="Alpha/beta_knot_MTases"/>
</dbReference>
<keyword evidence="1 7" id="KW-0963">Cytoplasm</keyword>
<evidence type="ECO:0000313" key="9">
    <source>
        <dbReference type="Proteomes" id="UP000746471"/>
    </source>
</evidence>
<dbReference type="NCBIfam" id="NF000985">
    <property type="entry name" value="PRK00103.1-3"/>
    <property type="match status" value="1"/>
</dbReference>
<evidence type="ECO:0000256" key="6">
    <source>
        <dbReference type="ARBA" id="ARBA00038303"/>
    </source>
</evidence>
<gene>
    <name evidence="7 8" type="primary">rlmH</name>
    <name evidence="8" type="ORF">KHM83_11060</name>
</gene>
<evidence type="ECO:0000256" key="3">
    <source>
        <dbReference type="ARBA" id="ARBA00022603"/>
    </source>
</evidence>
<sequence>MKITLITVGKIKERFFEDAIKEYSKRLSKYCQLNFIEVPDEKAPENLSDKEMLQIMSKEGDRILSKIKDSQYVITLEILGKQLTSENLAEKIESLGLEGNSDIVFIIGGSLGLSCNVIKRSNFALSFSKMTFPHQLMKVVLLEQIYRGFRIIKGEPYHK</sequence>
<feature type="binding site" evidence="7">
    <location>
        <begin position="127"/>
        <end position="132"/>
    </location>
    <ligand>
        <name>S-adenosyl-L-methionine</name>
        <dbReference type="ChEBI" id="CHEBI:59789"/>
    </ligand>
</feature>
<dbReference type="RefSeq" id="WP_213237079.1">
    <property type="nucleotide sequence ID" value="NZ_JAHBCL010000017.1"/>
</dbReference>
<dbReference type="CDD" id="cd18081">
    <property type="entry name" value="RlmH-like"/>
    <property type="match status" value="1"/>
</dbReference>
<evidence type="ECO:0000256" key="2">
    <source>
        <dbReference type="ARBA" id="ARBA00022552"/>
    </source>
</evidence>
<dbReference type="InterPro" id="IPR029026">
    <property type="entry name" value="tRNA_m1G_MTases_N"/>
</dbReference>
<dbReference type="Pfam" id="PF02590">
    <property type="entry name" value="SPOUT_MTase"/>
    <property type="match status" value="1"/>
</dbReference>
<accession>A0ABS5PPW0</accession>
<keyword evidence="4 7" id="KW-0808">Transferase</keyword>
<comment type="subcellular location">
    <subcellularLocation>
        <location evidence="7">Cytoplasm</location>
    </subcellularLocation>
</comment>
<feature type="binding site" evidence="7">
    <location>
        <position position="76"/>
    </location>
    <ligand>
        <name>S-adenosyl-L-methionine</name>
        <dbReference type="ChEBI" id="CHEBI:59789"/>
    </ligand>
</feature>
<dbReference type="Proteomes" id="UP000746471">
    <property type="component" value="Unassembled WGS sequence"/>
</dbReference>
<comment type="caution">
    <text evidence="8">The sequence shown here is derived from an EMBL/GenBank/DDBJ whole genome shotgun (WGS) entry which is preliminary data.</text>
</comment>
<feature type="binding site" evidence="7">
    <location>
        <position position="108"/>
    </location>
    <ligand>
        <name>S-adenosyl-L-methionine</name>
        <dbReference type="ChEBI" id="CHEBI:59789"/>
    </ligand>
</feature>
<dbReference type="SUPFAM" id="SSF75217">
    <property type="entry name" value="alpha/beta knot"/>
    <property type="match status" value="1"/>
</dbReference>
<keyword evidence="2 7" id="KW-0698">rRNA processing</keyword>
<reference evidence="8 9" key="1">
    <citation type="submission" date="2021-05" db="EMBL/GenBank/DDBJ databases">
        <title>Fusibacter ferrireducens sp. nov., an anaerobic, sulfur- and Fe-reducing bacterium isolated from the mangrove sediment.</title>
        <authorList>
            <person name="Qiu D."/>
        </authorList>
    </citation>
    <scope>NUCLEOTIDE SEQUENCE [LARGE SCALE GENOMIC DNA]</scope>
    <source>
        <strain evidence="8 9">DSM 12116</strain>
    </source>
</reference>
<keyword evidence="3 7" id="KW-0489">Methyltransferase</keyword>
<dbReference type="Gene3D" id="3.40.1280.10">
    <property type="match status" value="1"/>
</dbReference>
<dbReference type="InterPro" id="IPR003742">
    <property type="entry name" value="RlmH-like"/>
</dbReference>
<dbReference type="GO" id="GO:0032259">
    <property type="term" value="P:methylation"/>
    <property type="evidence" value="ECO:0007669"/>
    <property type="project" value="UniProtKB-KW"/>
</dbReference>
<comment type="similarity">
    <text evidence="6 7">Belongs to the RNA methyltransferase RlmH family.</text>
</comment>
<dbReference type="PANTHER" id="PTHR33603">
    <property type="entry name" value="METHYLTRANSFERASE"/>
    <property type="match status" value="1"/>
</dbReference>
<comment type="subunit">
    <text evidence="7">Homodimer.</text>
</comment>
<evidence type="ECO:0000256" key="5">
    <source>
        <dbReference type="ARBA" id="ARBA00022691"/>
    </source>
</evidence>
<name>A0ABS5PPW0_9FIRM</name>
<evidence type="ECO:0000256" key="4">
    <source>
        <dbReference type="ARBA" id="ARBA00022679"/>
    </source>
</evidence>
<dbReference type="GO" id="GO:0008168">
    <property type="term" value="F:methyltransferase activity"/>
    <property type="evidence" value="ECO:0007669"/>
    <property type="project" value="UniProtKB-KW"/>
</dbReference>
<keyword evidence="9" id="KW-1185">Reference proteome</keyword>
<evidence type="ECO:0000313" key="8">
    <source>
        <dbReference type="EMBL" id="MBS7527220.1"/>
    </source>
</evidence>
<protein>
    <recommendedName>
        <fullName evidence="7">Ribosomal RNA large subunit methyltransferase H</fullName>
        <ecNumber evidence="7">2.1.1.177</ecNumber>
    </recommendedName>
    <alternativeName>
        <fullName evidence="7">23S rRNA (pseudouridine1915-N3)-methyltransferase</fullName>
    </alternativeName>
    <alternativeName>
        <fullName evidence="7">23S rRNA m3Psi1915 methyltransferase</fullName>
    </alternativeName>
    <alternativeName>
        <fullName evidence="7">rRNA (pseudouridine-N3-)-methyltransferase RlmH</fullName>
    </alternativeName>
</protein>
<proteinExistence type="inferred from homology"/>
<dbReference type="PANTHER" id="PTHR33603:SF1">
    <property type="entry name" value="RIBOSOMAL RNA LARGE SUBUNIT METHYLTRANSFERASE H"/>
    <property type="match status" value="1"/>
</dbReference>
<dbReference type="NCBIfam" id="TIGR00246">
    <property type="entry name" value="tRNA_RlmH_YbeA"/>
    <property type="match status" value="1"/>
</dbReference>
<dbReference type="PIRSF" id="PIRSF004505">
    <property type="entry name" value="MT_bac"/>
    <property type="match status" value="1"/>
</dbReference>
<dbReference type="HAMAP" id="MF_00658">
    <property type="entry name" value="23SrRNA_methyltr_H"/>
    <property type="match status" value="1"/>
</dbReference>